<sequence length="42" mass="4764">MKIFNVFASEAIRLFLLPFVLFLLLLNDIAPGVFGETNIRLP</sequence>
<dbReference type="AlphaFoldDB" id="D4JSF8"/>
<name>D4JSF8_9FIRM</name>
<reference evidence="1 2" key="1">
    <citation type="submission" date="2010-03" db="EMBL/GenBank/DDBJ databases">
        <title>The genome sequence of Eubacterium siraeum 70/3.</title>
        <authorList>
            <consortium name="metaHIT consortium -- http://www.metahit.eu/"/>
            <person name="Pajon A."/>
            <person name="Turner K."/>
            <person name="Parkhill J."/>
            <person name="Duncan S."/>
            <person name="Flint H."/>
        </authorList>
    </citation>
    <scope>NUCLEOTIDE SEQUENCE [LARGE SCALE GENOMIC DNA]</scope>
    <source>
        <strain evidence="1 2">70/3</strain>
    </source>
</reference>
<protein>
    <submittedName>
        <fullName evidence="1">Uncharacterized protein</fullName>
    </submittedName>
</protein>
<dbReference type="Proteomes" id="UP000008803">
    <property type="component" value="Chromosome"/>
</dbReference>
<dbReference type="HOGENOM" id="CLU_3251737_0_0_9"/>
<proteinExistence type="predicted"/>
<evidence type="ECO:0000313" key="2">
    <source>
        <dbReference type="Proteomes" id="UP000008803"/>
    </source>
</evidence>
<evidence type="ECO:0000313" key="1">
    <source>
        <dbReference type="EMBL" id="CBK96027.1"/>
    </source>
</evidence>
<accession>D4JSF8</accession>
<reference evidence="1 2" key="2">
    <citation type="submission" date="2010-03" db="EMBL/GenBank/DDBJ databases">
        <authorList>
            <person name="Pajon A."/>
        </authorList>
    </citation>
    <scope>NUCLEOTIDE SEQUENCE [LARGE SCALE GENOMIC DNA]</scope>
    <source>
        <strain evidence="1 2">70/3</strain>
    </source>
</reference>
<dbReference type="KEGG" id="esu:EUS_07810"/>
<dbReference type="BioCyc" id="ESIR657319:G136K-663-MONOMER"/>
<dbReference type="EMBL" id="FP929044">
    <property type="protein sequence ID" value="CBK96027.1"/>
    <property type="molecule type" value="Genomic_DNA"/>
</dbReference>
<gene>
    <name evidence="1" type="ORF">EUS_07810</name>
</gene>
<organism evidence="1 2">
    <name type="scientific">[Eubacterium] siraeum 70/3</name>
    <dbReference type="NCBI Taxonomy" id="657319"/>
    <lineage>
        <taxon>Bacteria</taxon>
        <taxon>Bacillati</taxon>
        <taxon>Bacillota</taxon>
        <taxon>Clostridia</taxon>
        <taxon>Eubacteriales</taxon>
        <taxon>Oscillospiraceae</taxon>
        <taxon>Oscillospiraceae incertae sedis</taxon>
    </lineage>
</organism>
<dbReference type="PATRIC" id="fig|657319.3.peg.1030"/>